<evidence type="ECO:0008006" key="4">
    <source>
        <dbReference type="Google" id="ProtNLM"/>
    </source>
</evidence>
<dbReference type="Proteomes" id="UP001333102">
    <property type="component" value="Chromosome"/>
</dbReference>
<evidence type="ECO:0000313" key="2">
    <source>
        <dbReference type="EMBL" id="WRP14234.1"/>
    </source>
</evidence>
<keyword evidence="3" id="KW-1185">Reference proteome</keyword>
<gene>
    <name evidence="2" type="ORF">VLY81_12535</name>
</gene>
<accession>A0ABZ1BNI0</accession>
<proteinExistence type="predicted"/>
<dbReference type="EMBL" id="CP141614">
    <property type="protein sequence ID" value="WRP14234.1"/>
    <property type="molecule type" value="Genomic_DNA"/>
</dbReference>
<dbReference type="RefSeq" id="WP_324668537.1">
    <property type="nucleotide sequence ID" value="NZ_CP141614.1"/>
</dbReference>
<sequence length="298" mass="33797">MRVLTRLMRRAKQAGIGVRLSVRDRLRSVRRRLRRIGQVLRRGGEKAQAEVDRLTAEVARRAEQTLQEAERMARAVQRRIRQLGPAVGARYRALAQGLVTYTRRLRRVLEQTRLRLQGIRTIPDRLVSLFDPDARPSGGEASKPVEFGYELTLVETQEGFISHWRLHVGNPSDDSLLVDAVAGHIHAVGATPERWPPTGHEQPGQRRGAAGDGHRARGLPARGGRARRLFERRWAFRRLLRWRSGQEGRIAHLKDTFELDRSRYRGADRAATWSGEGIFAHNLTRAARRLLALAPAQA</sequence>
<reference evidence="3" key="1">
    <citation type="submission" date="2023-12" db="EMBL/GenBank/DDBJ databases">
        <title>Novel isolates from deep terrestrial aquifers shed light on the physiology and ecology of the class Limnochordia.</title>
        <authorList>
            <person name="Karnachuk O.V."/>
            <person name="Lukina A.P."/>
            <person name="Avakyan M.R."/>
            <person name="Kadnikov V."/>
            <person name="Begmatov S."/>
            <person name="Beletsky A.V."/>
            <person name="Mardanov A.V."/>
            <person name="Ravin N.V."/>
        </authorList>
    </citation>
    <scope>NUCLEOTIDE SEQUENCE [LARGE SCALE GENOMIC DNA]</scope>
    <source>
        <strain evidence="3">LN</strain>
    </source>
</reference>
<protein>
    <recommendedName>
        <fullName evidence="4">DDE family transposase</fullName>
    </recommendedName>
</protein>
<feature type="region of interest" description="Disordered" evidence="1">
    <location>
        <begin position="189"/>
        <end position="222"/>
    </location>
</feature>
<evidence type="ECO:0000256" key="1">
    <source>
        <dbReference type="SAM" id="MobiDB-lite"/>
    </source>
</evidence>
<organism evidence="2 3">
    <name type="scientific">Geochorda subterranea</name>
    <dbReference type="NCBI Taxonomy" id="3109564"/>
    <lineage>
        <taxon>Bacteria</taxon>
        <taxon>Bacillati</taxon>
        <taxon>Bacillota</taxon>
        <taxon>Limnochordia</taxon>
        <taxon>Limnochordales</taxon>
        <taxon>Geochordaceae</taxon>
        <taxon>Geochorda</taxon>
    </lineage>
</organism>
<name>A0ABZ1BNI0_9FIRM</name>
<evidence type="ECO:0000313" key="3">
    <source>
        <dbReference type="Proteomes" id="UP001333102"/>
    </source>
</evidence>